<proteinExistence type="predicted"/>
<dbReference type="GO" id="GO:0006355">
    <property type="term" value="P:regulation of DNA-templated transcription"/>
    <property type="evidence" value="ECO:0007669"/>
    <property type="project" value="InterPro"/>
</dbReference>
<dbReference type="InterPro" id="IPR016032">
    <property type="entry name" value="Sig_transdc_resp-reg_C-effctor"/>
</dbReference>
<dbReference type="Proteomes" id="UP000294850">
    <property type="component" value="Unassembled WGS sequence"/>
</dbReference>
<organism evidence="2 3">
    <name type="scientific">Dyadobacter psychrotolerans</name>
    <dbReference type="NCBI Taxonomy" id="2541721"/>
    <lineage>
        <taxon>Bacteria</taxon>
        <taxon>Pseudomonadati</taxon>
        <taxon>Bacteroidota</taxon>
        <taxon>Cytophagia</taxon>
        <taxon>Cytophagales</taxon>
        <taxon>Spirosomataceae</taxon>
        <taxon>Dyadobacter</taxon>
    </lineage>
</organism>
<dbReference type="PROSITE" id="PS50043">
    <property type="entry name" value="HTH_LUXR_2"/>
    <property type="match status" value="1"/>
</dbReference>
<dbReference type="OrthoDB" id="961541at2"/>
<gene>
    <name evidence="2" type="ORF">E0F88_03720</name>
</gene>
<evidence type="ECO:0000313" key="2">
    <source>
        <dbReference type="EMBL" id="TDE18655.1"/>
    </source>
</evidence>
<dbReference type="PROSITE" id="PS00622">
    <property type="entry name" value="HTH_LUXR_1"/>
    <property type="match status" value="1"/>
</dbReference>
<dbReference type="RefSeq" id="WP_131956736.1">
    <property type="nucleotide sequence ID" value="NZ_SMFL01000001.1"/>
</dbReference>
<accession>A0A4R5E2L7</accession>
<dbReference type="EMBL" id="SMFL01000001">
    <property type="protein sequence ID" value="TDE18655.1"/>
    <property type="molecule type" value="Genomic_DNA"/>
</dbReference>
<dbReference type="InterPro" id="IPR000792">
    <property type="entry name" value="Tscrpt_reg_LuxR_C"/>
</dbReference>
<keyword evidence="3" id="KW-1185">Reference proteome</keyword>
<dbReference type="GO" id="GO:0003677">
    <property type="term" value="F:DNA binding"/>
    <property type="evidence" value="ECO:0007669"/>
    <property type="project" value="InterPro"/>
</dbReference>
<evidence type="ECO:0000313" key="3">
    <source>
        <dbReference type="Proteomes" id="UP000294850"/>
    </source>
</evidence>
<dbReference type="PRINTS" id="PR00038">
    <property type="entry name" value="HTHLUXR"/>
</dbReference>
<dbReference type="SMART" id="SM00421">
    <property type="entry name" value="HTH_LUXR"/>
    <property type="match status" value="1"/>
</dbReference>
<dbReference type="Pfam" id="PF00196">
    <property type="entry name" value="GerE"/>
    <property type="match status" value="1"/>
</dbReference>
<comment type="caution">
    <text evidence="2">The sequence shown here is derived from an EMBL/GenBank/DDBJ whole genome shotgun (WGS) entry which is preliminary data.</text>
</comment>
<name>A0A4R5E2L7_9BACT</name>
<feature type="domain" description="HTH luxR-type" evidence="1">
    <location>
        <begin position="11"/>
        <end position="76"/>
    </location>
</feature>
<sequence length="147" mass="16812">MKKEYTRTIPPHQKLHTLSQTEHSVLFLVASGLNSKQISLELGVLPKSIDNYKNRIGKKLGIKGYKSLQCFAITNRDILLEWGRLLFPQLLTEHIPDVNFKKLTVTDMQETEGGNSYNLKDKFQLFKYNCSSKTLFGLAYFNSILLG</sequence>
<evidence type="ECO:0000259" key="1">
    <source>
        <dbReference type="PROSITE" id="PS50043"/>
    </source>
</evidence>
<dbReference type="AlphaFoldDB" id="A0A4R5E2L7"/>
<reference evidence="2 3" key="1">
    <citation type="submission" date="2019-03" db="EMBL/GenBank/DDBJ databases">
        <title>Dyadobacter AR-3-6 sp. nov., isolated from arctic soil.</title>
        <authorList>
            <person name="Chaudhary D.K."/>
        </authorList>
    </citation>
    <scope>NUCLEOTIDE SEQUENCE [LARGE SCALE GENOMIC DNA]</scope>
    <source>
        <strain evidence="2 3">AR-3-6</strain>
    </source>
</reference>
<dbReference type="InterPro" id="IPR036388">
    <property type="entry name" value="WH-like_DNA-bd_sf"/>
</dbReference>
<dbReference type="SUPFAM" id="SSF46894">
    <property type="entry name" value="C-terminal effector domain of the bipartite response regulators"/>
    <property type="match status" value="1"/>
</dbReference>
<protein>
    <submittedName>
        <fullName evidence="2">LuxR family transcriptional regulator</fullName>
    </submittedName>
</protein>
<dbReference type="Gene3D" id="1.10.10.10">
    <property type="entry name" value="Winged helix-like DNA-binding domain superfamily/Winged helix DNA-binding domain"/>
    <property type="match status" value="1"/>
</dbReference>